<dbReference type="Proteomes" id="UP000271889">
    <property type="component" value="Unassembled WGS sequence"/>
</dbReference>
<sequence>MVHSKEQLIFYFYSQLLQLWYAWSINIATIAFLATMSSTNYLT</sequence>
<dbReference type="AlphaFoldDB" id="A0A3P7MML5"/>
<dbReference type="EMBL" id="UYRV01108641">
    <property type="protein sequence ID" value="VDN24527.1"/>
    <property type="molecule type" value="Genomic_DNA"/>
</dbReference>
<evidence type="ECO:0000256" key="1">
    <source>
        <dbReference type="SAM" id="Phobius"/>
    </source>
</evidence>
<protein>
    <submittedName>
        <fullName evidence="2">Uncharacterized protein</fullName>
    </submittedName>
</protein>
<keyword evidence="1" id="KW-1133">Transmembrane helix</keyword>
<name>A0A3P7MML5_CYLGO</name>
<evidence type="ECO:0000313" key="2">
    <source>
        <dbReference type="EMBL" id="VDN24527.1"/>
    </source>
</evidence>
<evidence type="ECO:0000313" key="3">
    <source>
        <dbReference type="Proteomes" id="UP000271889"/>
    </source>
</evidence>
<feature type="transmembrane region" description="Helical" evidence="1">
    <location>
        <begin position="20"/>
        <end position="42"/>
    </location>
</feature>
<keyword evidence="1" id="KW-0812">Transmembrane</keyword>
<organism evidence="2 3">
    <name type="scientific">Cylicostephanus goldi</name>
    <name type="common">Nematode worm</name>
    <dbReference type="NCBI Taxonomy" id="71465"/>
    <lineage>
        <taxon>Eukaryota</taxon>
        <taxon>Metazoa</taxon>
        <taxon>Ecdysozoa</taxon>
        <taxon>Nematoda</taxon>
        <taxon>Chromadorea</taxon>
        <taxon>Rhabditida</taxon>
        <taxon>Rhabditina</taxon>
        <taxon>Rhabditomorpha</taxon>
        <taxon>Strongyloidea</taxon>
        <taxon>Strongylidae</taxon>
        <taxon>Cylicostephanus</taxon>
    </lineage>
</organism>
<reference evidence="2 3" key="1">
    <citation type="submission" date="2018-11" db="EMBL/GenBank/DDBJ databases">
        <authorList>
            <consortium name="Pathogen Informatics"/>
        </authorList>
    </citation>
    <scope>NUCLEOTIDE SEQUENCE [LARGE SCALE GENOMIC DNA]</scope>
</reference>
<keyword evidence="1" id="KW-0472">Membrane</keyword>
<keyword evidence="3" id="KW-1185">Reference proteome</keyword>
<proteinExistence type="predicted"/>
<accession>A0A3P7MML5</accession>
<gene>
    <name evidence="2" type="ORF">CGOC_LOCUS9855</name>
</gene>